<keyword evidence="3 5" id="KW-0732">Signal</keyword>
<evidence type="ECO:0000256" key="2">
    <source>
        <dbReference type="ARBA" id="ARBA00022669"/>
    </source>
</evidence>
<keyword evidence="7" id="KW-0560">Oxidoreductase</keyword>
<dbReference type="SUPFAM" id="SSF81296">
    <property type="entry name" value="E set domains"/>
    <property type="match status" value="1"/>
</dbReference>
<feature type="chain" id="PRO_5041213866" evidence="5">
    <location>
        <begin position="29"/>
        <end position="390"/>
    </location>
</feature>
<dbReference type="CDD" id="cd12215">
    <property type="entry name" value="ChiC_BD"/>
    <property type="match status" value="1"/>
</dbReference>
<keyword evidence="7" id="KW-0503">Monooxygenase</keyword>
<dbReference type="GO" id="GO:0004553">
    <property type="term" value="F:hydrolase activity, hydrolyzing O-glycosyl compounds"/>
    <property type="evidence" value="ECO:0007669"/>
    <property type="project" value="InterPro"/>
</dbReference>
<dbReference type="GO" id="GO:0030246">
    <property type="term" value="F:carbohydrate binding"/>
    <property type="evidence" value="ECO:0007669"/>
    <property type="project" value="InterPro"/>
</dbReference>
<evidence type="ECO:0000259" key="6">
    <source>
        <dbReference type="SMART" id="SM00495"/>
    </source>
</evidence>
<dbReference type="PANTHER" id="PTHR34823:SF1">
    <property type="entry name" value="CHITIN-BINDING TYPE-4 DOMAIN-CONTAINING PROTEIN"/>
    <property type="match status" value="1"/>
</dbReference>
<dbReference type="GO" id="GO:0008061">
    <property type="term" value="F:chitin binding"/>
    <property type="evidence" value="ECO:0007669"/>
    <property type="project" value="UniProtKB-KW"/>
</dbReference>
<evidence type="ECO:0000256" key="5">
    <source>
        <dbReference type="SAM" id="SignalP"/>
    </source>
</evidence>
<keyword evidence="4" id="KW-0378">Hydrolase</keyword>
<evidence type="ECO:0000313" key="8">
    <source>
        <dbReference type="Proteomes" id="UP001164748"/>
    </source>
</evidence>
<evidence type="ECO:0000313" key="7">
    <source>
        <dbReference type="EMBL" id="WBA08435.1"/>
    </source>
</evidence>
<dbReference type="InterPro" id="IPR041029">
    <property type="entry name" value="GbpA_2"/>
</dbReference>
<feature type="domain" description="Chitin-binding type-3" evidence="6">
    <location>
        <begin position="346"/>
        <end position="388"/>
    </location>
</feature>
<dbReference type="InterPro" id="IPR036573">
    <property type="entry name" value="CBM_sf_5/12"/>
</dbReference>
<evidence type="ECO:0000256" key="4">
    <source>
        <dbReference type="ARBA" id="ARBA00022801"/>
    </source>
</evidence>
<dbReference type="Pfam" id="PF03067">
    <property type="entry name" value="LPMO_10"/>
    <property type="match status" value="1"/>
</dbReference>
<dbReference type="Gene3D" id="3.30.70.2150">
    <property type="match status" value="1"/>
</dbReference>
<dbReference type="InterPro" id="IPR014756">
    <property type="entry name" value="Ig_E-set"/>
</dbReference>
<dbReference type="Proteomes" id="UP001164748">
    <property type="component" value="Chromosome"/>
</dbReference>
<dbReference type="Pfam" id="PF18416">
    <property type="entry name" value="GbpA_2"/>
    <property type="match status" value="1"/>
</dbReference>
<dbReference type="InterPro" id="IPR003610">
    <property type="entry name" value="CBM5/12"/>
</dbReference>
<organism evidence="7 8">
    <name type="scientific">Salinivibrio kushneri</name>
    <dbReference type="NCBI Taxonomy" id="1908198"/>
    <lineage>
        <taxon>Bacteria</taxon>
        <taxon>Pseudomonadati</taxon>
        <taxon>Pseudomonadota</taxon>
        <taxon>Gammaproteobacteria</taxon>
        <taxon>Vibrionales</taxon>
        <taxon>Vibrionaceae</taxon>
        <taxon>Salinivibrio</taxon>
    </lineage>
</organism>
<dbReference type="GO" id="GO:0004497">
    <property type="term" value="F:monooxygenase activity"/>
    <property type="evidence" value="ECO:0007669"/>
    <property type="project" value="UniProtKB-KW"/>
</dbReference>
<dbReference type="GO" id="GO:0005576">
    <property type="term" value="C:extracellular region"/>
    <property type="evidence" value="ECO:0007669"/>
    <property type="project" value="InterPro"/>
</dbReference>
<dbReference type="InterPro" id="IPR004302">
    <property type="entry name" value="Cellulose/chitin-bd_N"/>
</dbReference>
<dbReference type="Gene3D" id="2.70.50.50">
    <property type="entry name" value="chitin-binding protein cbp21"/>
    <property type="match status" value="1"/>
</dbReference>
<keyword evidence="1" id="KW-0964">Secreted</keyword>
<reference evidence="7" key="1">
    <citation type="submission" date="2022-09" db="EMBL/GenBank/DDBJ databases">
        <authorList>
            <person name="Li Z.-J."/>
        </authorList>
    </citation>
    <scope>NUCLEOTIDE SEQUENCE</scope>
    <source>
        <strain evidence="7">TGB11</strain>
    </source>
</reference>
<name>A0AA47KK39_9GAMM</name>
<dbReference type="SMART" id="SM00495">
    <property type="entry name" value="ChtBD3"/>
    <property type="match status" value="1"/>
</dbReference>
<keyword evidence="2" id="KW-0147">Chitin-binding</keyword>
<dbReference type="AlphaFoldDB" id="A0AA47KK39"/>
<gene>
    <name evidence="7" type="ORF">N8M53_11575</name>
</gene>
<feature type="signal peptide" evidence="5">
    <location>
        <begin position="1"/>
        <end position="28"/>
    </location>
</feature>
<evidence type="ECO:0000256" key="3">
    <source>
        <dbReference type="ARBA" id="ARBA00022729"/>
    </source>
</evidence>
<dbReference type="EMBL" id="CP114588">
    <property type="protein sequence ID" value="WBA08435.1"/>
    <property type="molecule type" value="Genomic_DNA"/>
</dbReference>
<dbReference type="InterPro" id="IPR051024">
    <property type="entry name" value="GlcNAc_Chitin_IntDeg"/>
</dbReference>
<dbReference type="Pfam" id="PF02839">
    <property type="entry name" value="CBM_5_12"/>
    <property type="match status" value="1"/>
</dbReference>
<evidence type="ECO:0000256" key="1">
    <source>
        <dbReference type="ARBA" id="ARBA00022525"/>
    </source>
</evidence>
<dbReference type="PANTHER" id="PTHR34823">
    <property type="entry name" value="GLCNAC-BINDING PROTEIN A"/>
    <property type="match status" value="1"/>
</dbReference>
<protein>
    <submittedName>
        <fullName evidence="7">Lytic polysaccharide monooxygenase</fullName>
    </submittedName>
</protein>
<proteinExistence type="predicted"/>
<dbReference type="SUPFAM" id="SSF51055">
    <property type="entry name" value="Carbohydrate binding domain"/>
    <property type="match status" value="1"/>
</dbReference>
<accession>A0AA47KK39</accession>
<dbReference type="GO" id="GO:0005975">
    <property type="term" value="P:carbohydrate metabolic process"/>
    <property type="evidence" value="ECO:0007669"/>
    <property type="project" value="InterPro"/>
</dbReference>
<dbReference type="RefSeq" id="WP_269578891.1">
    <property type="nucleotide sequence ID" value="NZ_CP114588.1"/>
</dbReference>
<sequence>MFKSSLTQFSCRSAVALALVASSSQVMAHGYLESPKARQAICHEQGGYWWPSDGSRIPNAACRAAFLESGHYPFVQHHESAQLVADYRNMDAVKAAVTDGNLCGAGDPNKAGISLPSPDWQRTEVTPDGNGQIDVRFRATTPHNPSFWEIYLTKPDYNGATDALTWDDLEKIDTFGDLPIVVGDNGNRYYEMTVTLPADRQGDAILYSRWQRIDPAGEGFYNCADITITPGQTAPAQWHELGYFVPHPQMAALGDRVRARLHNRQGQEVVDVTLTLTDQNVANWPHALASLIEQQANEPLRIGVMRHGEIQFNADDVVQNQVFSHHDSYSFNLSVIPATDEPTSNLPTWNASDVYVAKDRVRYGDNIYQAKWWTRNEQPGAALVWQRVTQ</sequence>
<dbReference type="Gene3D" id="2.10.10.20">
    <property type="entry name" value="Carbohydrate-binding module superfamily 5/12"/>
    <property type="match status" value="1"/>
</dbReference>